<comment type="caution">
    <text evidence="2">The sequence shown here is derived from an EMBL/GenBank/DDBJ whole genome shotgun (WGS) entry which is preliminary data.</text>
</comment>
<dbReference type="InterPro" id="IPR050464">
    <property type="entry name" value="Zeta_carotene_desat/Oxidored"/>
</dbReference>
<evidence type="ECO:0000259" key="1">
    <source>
        <dbReference type="Pfam" id="PF01593"/>
    </source>
</evidence>
<dbReference type="Gene3D" id="3.30.70.1990">
    <property type="match status" value="1"/>
</dbReference>
<reference evidence="2 3" key="1">
    <citation type="submission" date="2018-10" db="EMBL/GenBank/DDBJ databases">
        <authorList>
            <consortium name="IHU Genomes"/>
        </authorList>
    </citation>
    <scope>NUCLEOTIDE SEQUENCE [LARGE SCALE GENOMIC DNA]</scope>
    <source>
        <strain evidence="2 3">A1</strain>
    </source>
</reference>
<keyword evidence="3" id="KW-1185">Reference proteome</keyword>
<name>A0A5K0U8R5_9VIRU</name>
<dbReference type="InterPro" id="IPR002937">
    <property type="entry name" value="Amino_oxidase"/>
</dbReference>
<dbReference type="InterPro" id="IPR036188">
    <property type="entry name" value="FAD/NAD-bd_sf"/>
</dbReference>
<dbReference type="GO" id="GO:0016491">
    <property type="term" value="F:oxidoreductase activity"/>
    <property type="evidence" value="ECO:0007669"/>
    <property type="project" value="InterPro"/>
</dbReference>
<dbReference type="SUPFAM" id="SSF51905">
    <property type="entry name" value="FAD/NAD(P)-binding domain"/>
    <property type="match status" value="1"/>
</dbReference>
<sequence>MTAKKVVVVGSGISGLSACYNILKDNNDQNLTVTLLEKENRVGGHSYTIDLKNEYGDKIDIGFQVFNEHTYPEMLKMFSDLGVETMKSDMSLSVKYPDFEWGSNNLMMLTSPTFLWLMWEMYRFNNCAYDFLKRTDMTEEEKFNKSIDDFCNMYSLTYVLRDYYLIPLIASVWSASSTDSGQFGAYSILRFMDNHHLLHFTKYQWLTMKNRSDDYVSKLISRCGSRLVIKTGVCVDKIDQAKRTVKLTDSDHNDVLLTYDCLVVAVHGDRVLKLFDNPTEQQQKILSKFSYSEAEVSVHRDSSIMPKNRWNWTSWNYSKLDDKPDLVCTYWPKMLQSIKETDVFVSLNHYDVPQDKTIMKIKMQHPKMNNDCLSAQREINAIQGVNNVWYAGAYLINGFHEDGYVSGMNSAKAVNSVLKQM</sequence>
<dbReference type="Pfam" id="PF01593">
    <property type="entry name" value="Amino_oxidase"/>
    <property type="match status" value="1"/>
</dbReference>
<dbReference type="PANTHER" id="PTHR42923">
    <property type="entry name" value="PROTOPORPHYRINOGEN OXIDASE"/>
    <property type="match status" value="1"/>
</dbReference>
<dbReference type="PANTHER" id="PTHR42923:SF17">
    <property type="entry name" value="AMINE OXIDASE DOMAIN-CONTAINING PROTEIN"/>
    <property type="match status" value="1"/>
</dbReference>
<evidence type="ECO:0000313" key="2">
    <source>
        <dbReference type="EMBL" id="VBB18200.1"/>
    </source>
</evidence>
<protein>
    <submittedName>
        <fullName evidence="2">NAD/FAD-binding protein</fullName>
    </submittedName>
</protein>
<dbReference type="EMBL" id="UPSH01000001">
    <property type="protein sequence ID" value="VBB18200.1"/>
    <property type="molecule type" value="Genomic_DNA"/>
</dbReference>
<proteinExistence type="predicted"/>
<evidence type="ECO:0000313" key="3">
    <source>
        <dbReference type="Proteomes" id="UP000594342"/>
    </source>
</evidence>
<gene>
    <name evidence="2" type="ORF">YASMINEVIRUS_663</name>
</gene>
<feature type="domain" description="Amine oxidase" evidence="1">
    <location>
        <begin position="13"/>
        <end position="285"/>
    </location>
</feature>
<accession>A0A5K0U8R5</accession>
<dbReference type="Gene3D" id="3.50.50.60">
    <property type="entry name" value="FAD/NAD(P)-binding domain"/>
    <property type="match status" value="1"/>
</dbReference>
<dbReference type="PROSITE" id="PS51257">
    <property type="entry name" value="PROKAR_LIPOPROTEIN"/>
    <property type="match status" value="1"/>
</dbReference>
<dbReference type="Gene3D" id="1.10.405.20">
    <property type="match status" value="1"/>
</dbReference>
<organism evidence="2 3">
    <name type="scientific">Yasminevirus sp. GU-2018</name>
    <dbReference type="NCBI Taxonomy" id="2420051"/>
    <lineage>
        <taxon>Viruses</taxon>
        <taxon>Varidnaviria</taxon>
        <taxon>Bamfordvirae</taxon>
        <taxon>Nucleocytoviricota</taxon>
        <taxon>Megaviricetes</taxon>
        <taxon>Imitervirales</taxon>
        <taxon>Mimiviridae</taxon>
        <taxon>Klosneuvirinae</taxon>
        <taxon>Yasminevirus</taxon>
        <taxon>Yasminevirus saudimassiliense</taxon>
    </lineage>
</organism>
<dbReference type="Proteomes" id="UP000594342">
    <property type="component" value="Unassembled WGS sequence"/>
</dbReference>